<evidence type="ECO:0000313" key="7">
    <source>
        <dbReference type="EMBL" id="MCV2889444.1"/>
    </source>
</evidence>
<keyword evidence="4" id="KW-0378">Hydrolase</keyword>
<comment type="similarity">
    <text evidence="6">Belongs to the Vsr family.</text>
</comment>
<dbReference type="InterPro" id="IPR011335">
    <property type="entry name" value="Restrct_endonuc-II-like"/>
</dbReference>
<dbReference type="CDD" id="cd00221">
    <property type="entry name" value="Vsr"/>
    <property type="match status" value="1"/>
</dbReference>
<dbReference type="Pfam" id="PF03852">
    <property type="entry name" value="Vsr"/>
    <property type="match status" value="1"/>
</dbReference>
<dbReference type="InterPro" id="IPR004603">
    <property type="entry name" value="DNA_mismatch_endonuc_vsr"/>
</dbReference>
<evidence type="ECO:0000256" key="5">
    <source>
        <dbReference type="ARBA" id="ARBA00023204"/>
    </source>
</evidence>
<keyword evidence="5" id="KW-0234">DNA repair</keyword>
<dbReference type="Proteomes" id="UP001320899">
    <property type="component" value="Unassembled WGS sequence"/>
</dbReference>
<protein>
    <submittedName>
        <fullName evidence="7">Very short patch repair endonuclease</fullName>
    </submittedName>
</protein>
<gene>
    <name evidence="7" type="ORF">OE747_13930</name>
</gene>
<name>A0ABT3ALB9_9RHOB</name>
<keyword evidence="1" id="KW-0540">Nuclease</keyword>
<evidence type="ECO:0000256" key="3">
    <source>
        <dbReference type="ARBA" id="ARBA00022763"/>
    </source>
</evidence>
<evidence type="ECO:0000256" key="2">
    <source>
        <dbReference type="ARBA" id="ARBA00022759"/>
    </source>
</evidence>
<dbReference type="Gene3D" id="3.40.960.10">
    <property type="entry name" value="VSR Endonuclease"/>
    <property type="match status" value="1"/>
</dbReference>
<reference evidence="7 8" key="1">
    <citation type="submission" date="2022-10" db="EMBL/GenBank/DDBJ databases">
        <title>Ruegeria sp. nov., isolated from ocean surface sediments.</title>
        <authorList>
            <person name="He W."/>
            <person name="Xue H.-P."/>
            <person name="Zhang D.-F."/>
        </authorList>
    </citation>
    <scope>NUCLEOTIDE SEQUENCE [LARGE SCALE GENOMIC DNA]</scope>
    <source>
        <strain evidence="7 8">XHP0148</strain>
    </source>
</reference>
<proteinExistence type="inferred from homology"/>
<evidence type="ECO:0000256" key="1">
    <source>
        <dbReference type="ARBA" id="ARBA00022722"/>
    </source>
</evidence>
<dbReference type="RefSeq" id="WP_263829188.1">
    <property type="nucleotide sequence ID" value="NZ_JAOWLB010000009.1"/>
</dbReference>
<dbReference type="EMBL" id="JAOWLB010000009">
    <property type="protein sequence ID" value="MCV2889444.1"/>
    <property type="molecule type" value="Genomic_DNA"/>
</dbReference>
<keyword evidence="3" id="KW-0227">DNA damage</keyword>
<keyword evidence="2 7" id="KW-0255">Endonuclease</keyword>
<evidence type="ECO:0000256" key="4">
    <source>
        <dbReference type="ARBA" id="ARBA00022801"/>
    </source>
</evidence>
<dbReference type="GO" id="GO:0004519">
    <property type="term" value="F:endonuclease activity"/>
    <property type="evidence" value="ECO:0007669"/>
    <property type="project" value="UniProtKB-KW"/>
</dbReference>
<accession>A0ABT3ALB9</accession>
<dbReference type="SUPFAM" id="SSF52980">
    <property type="entry name" value="Restriction endonuclease-like"/>
    <property type="match status" value="1"/>
</dbReference>
<comment type="caution">
    <text evidence="7">The sequence shown here is derived from an EMBL/GenBank/DDBJ whole genome shotgun (WGS) entry which is preliminary data.</text>
</comment>
<evidence type="ECO:0000313" key="8">
    <source>
        <dbReference type="Proteomes" id="UP001320899"/>
    </source>
</evidence>
<dbReference type="NCBIfam" id="TIGR00632">
    <property type="entry name" value="vsr"/>
    <property type="match status" value="1"/>
</dbReference>
<sequence length="175" mass="20089">MADVHDSETRRRNMAAIRGADTKPELEIRRRLHALGFRYRLHDRKLPGRPDLVFPMYRAALFVNGCFWHGHDCDRFRWPKTSPEFWHAKICSNVGRDLRNEKALGQLGWRVGIVWECAIKGPGRLPPENLDKKVAVFLTGTEQSLWVQGSVNLGLRGHDELRGDPNILRRASQSA</sequence>
<organism evidence="7 8">
    <name type="scientific">Ruegeria aquimaris</name>
    <dbReference type="NCBI Taxonomy" id="2984333"/>
    <lineage>
        <taxon>Bacteria</taxon>
        <taxon>Pseudomonadati</taxon>
        <taxon>Pseudomonadota</taxon>
        <taxon>Alphaproteobacteria</taxon>
        <taxon>Rhodobacterales</taxon>
        <taxon>Roseobacteraceae</taxon>
        <taxon>Ruegeria</taxon>
    </lineage>
</organism>
<evidence type="ECO:0000256" key="6">
    <source>
        <dbReference type="ARBA" id="ARBA00029466"/>
    </source>
</evidence>
<keyword evidence="8" id="KW-1185">Reference proteome</keyword>